<dbReference type="PANTHER" id="PTHR36512:SF3">
    <property type="entry name" value="BLR5678 PROTEIN"/>
    <property type="match status" value="1"/>
</dbReference>
<dbReference type="AlphaFoldDB" id="A0A9P5YBK6"/>
<reference evidence="3" key="1">
    <citation type="submission" date="2020-11" db="EMBL/GenBank/DDBJ databases">
        <authorList>
            <consortium name="DOE Joint Genome Institute"/>
            <person name="Ahrendt S."/>
            <person name="Riley R."/>
            <person name="Andreopoulos W."/>
            <person name="Labutti K."/>
            <person name="Pangilinan J."/>
            <person name="Ruiz-Duenas F.J."/>
            <person name="Barrasa J.M."/>
            <person name="Sanchez-Garcia M."/>
            <person name="Camarero S."/>
            <person name="Miyauchi S."/>
            <person name="Serrano A."/>
            <person name="Linde D."/>
            <person name="Babiker R."/>
            <person name="Drula E."/>
            <person name="Ayuso-Fernandez I."/>
            <person name="Pacheco R."/>
            <person name="Padilla G."/>
            <person name="Ferreira P."/>
            <person name="Barriuso J."/>
            <person name="Kellner H."/>
            <person name="Castanera R."/>
            <person name="Alfaro M."/>
            <person name="Ramirez L."/>
            <person name="Pisabarro A.G."/>
            <person name="Kuo A."/>
            <person name="Tritt A."/>
            <person name="Lipzen A."/>
            <person name="He G."/>
            <person name="Yan M."/>
            <person name="Ng V."/>
            <person name="Cullen D."/>
            <person name="Martin F."/>
            <person name="Rosso M.-N."/>
            <person name="Henrissat B."/>
            <person name="Hibbett D."/>
            <person name="Martinez A.T."/>
            <person name="Grigoriev I.V."/>
        </authorList>
    </citation>
    <scope>NUCLEOTIDE SEQUENCE</scope>
    <source>
        <strain evidence="3">CBS 247.69</strain>
    </source>
</reference>
<feature type="region of interest" description="Disordered" evidence="2">
    <location>
        <begin position="22"/>
        <end position="42"/>
    </location>
</feature>
<organism evidence="3 4">
    <name type="scientific">Collybia nuda</name>
    <dbReference type="NCBI Taxonomy" id="64659"/>
    <lineage>
        <taxon>Eukaryota</taxon>
        <taxon>Fungi</taxon>
        <taxon>Dikarya</taxon>
        <taxon>Basidiomycota</taxon>
        <taxon>Agaricomycotina</taxon>
        <taxon>Agaricomycetes</taxon>
        <taxon>Agaricomycetidae</taxon>
        <taxon>Agaricales</taxon>
        <taxon>Tricholomatineae</taxon>
        <taxon>Clitocybaceae</taxon>
        <taxon>Collybia</taxon>
    </lineage>
</organism>
<dbReference type="Proteomes" id="UP000807353">
    <property type="component" value="Unassembled WGS sequence"/>
</dbReference>
<accession>A0A9P5YBK6</accession>
<keyword evidence="4" id="KW-1185">Reference proteome</keyword>
<dbReference type="GO" id="GO:0004177">
    <property type="term" value="F:aminopeptidase activity"/>
    <property type="evidence" value="ECO:0007669"/>
    <property type="project" value="TreeGrafter"/>
</dbReference>
<evidence type="ECO:0000313" key="3">
    <source>
        <dbReference type="EMBL" id="KAF9465732.1"/>
    </source>
</evidence>
<dbReference type="InterPro" id="IPR016117">
    <property type="entry name" value="ArgJ-like_dom_sf"/>
</dbReference>
<dbReference type="OrthoDB" id="2107894at2759"/>
<protein>
    <submittedName>
        <fullName evidence="3">Peptidase family S58-domain-containing protein</fullName>
    </submittedName>
</protein>
<name>A0A9P5YBK6_9AGAR</name>
<evidence type="ECO:0000313" key="4">
    <source>
        <dbReference type="Proteomes" id="UP000807353"/>
    </source>
</evidence>
<dbReference type="PANTHER" id="PTHR36512">
    <property type="entry name" value="D-AMINOPEPTIDASE"/>
    <property type="match status" value="1"/>
</dbReference>
<comment type="similarity">
    <text evidence="1">Belongs to the peptidase S58 family.</text>
</comment>
<dbReference type="EMBL" id="MU150245">
    <property type="protein sequence ID" value="KAF9465732.1"/>
    <property type="molecule type" value="Genomic_DNA"/>
</dbReference>
<proteinExistence type="inferred from homology"/>
<evidence type="ECO:0000256" key="2">
    <source>
        <dbReference type="SAM" id="MobiDB-lite"/>
    </source>
</evidence>
<sequence>MSVLFGLGKLCTTRLAGNVTQNVTQNESARSRSPESPAPICPSSFSSIKTQNCGDCDEENHPKLILMSNIQNTRPRARDLGIIIGPLLSPGPLNAITDVPRVKVGMMEKISGKITSDNPETDELRDIVRAGVTIVGTDNMTTEPLFAAIQSLQPVGELTGSHFLEESGQLDQPIAITGTHNVGHVYGAVHKAQVLKKLDSLPDPITITLPVVGETFDRMSHPASFAIGDEEVFKAIEDMKAGPVREGNVGGGTPMVSFGMKGGTGTSSRVVPGADGRSFTVGVLIQANHGVPYDLTIDGVPVGRTLVEEGYNKPWYPTYEGKERLPKDGDGSIIVVIATDAPLLPHHCKSVARRAGVGISRGGGGVSFGSGDIFICFSTARPLTPLKSPKYEQSIEPVSTYSIETVNPETLNALYRAASDATEEAILNALLAAEELDGYTGQRWRTLPVERVKELLRKAAVASQISSIKLVPSPLLIKKGNYLAIVGSYY</sequence>
<dbReference type="InterPro" id="IPR005321">
    <property type="entry name" value="Peptidase_S58_DmpA"/>
</dbReference>
<evidence type="ECO:0000256" key="1">
    <source>
        <dbReference type="ARBA" id="ARBA00007068"/>
    </source>
</evidence>
<dbReference type="Pfam" id="PF03576">
    <property type="entry name" value="Peptidase_S58"/>
    <property type="match status" value="1"/>
</dbReference>
<comment type="caution">
    <text evidence="3">The sequence shown here is derived from an EMBL/GenBank/DDBJ whole genome shotgun (WGS) entry which is preliminary data.</text>
</comment>
<dbReference type="SUPFAM" id="SSF56266">
    <property type="entry name" value="DmpA/ArgJ-like"/>
    <property type="match status" value="1"/>
</dbReference>
<gene>
    <name evidence="3" type="ORF">BDZ94DRAFT_1296243</name>
</gene>
<dbReference type="Gene3D" id="3.60.70.12">
    <property type="entry name" value="L-amino peptidase D-ALA esterase/amidase"/>
    <property type="match status" value="1"/>
</dbReference>